<name>A0A1D8N6B2_YARLL</name>
<sequence>MCVCASLSKNAEKQVCVCLCLYLSLCLQYRLYRQVKKRPNKGEGTGRRGFICEDTQSFPLLYAASGWRGQLYLVTLFEWWSALSGLLI</sequence>
<reference evidence="1 2" key="1">
    <citation type="journal article" date="2016" name="PLoS ONE">
        <title>Sequence Assembly of Yarrowia lipolytica Strain W29/CLIB89 Shows Transposable Element Diversity.</title>
        <authorList>
            <person name="Magnan C."/>
            <person name="Yu J."/>
            <person name="Chang I."/>
            <person name="Jahn E."/>
            <person name="Kanomata Y."/>
            <person name="Wu J."/>
            <person name="Zeller M."/>
            <person name="Oakes M."/>
            <person name="Baldi P."/>
            <person name="Sandmeyer S."/>
        </authorList>
    </citation>
    <scope>NUCLEOTIDE SEQUENCE [LARGE SCALE GENOMIC DNA]</scope>
    <source>
        <strain evidence="2">CLIB89(W29)</strain>
    </source>
</reference>
<evidence type="ECO:0000313" key="2">
    <source>
        <dbReference type="Proteomes" id="UP000182444"/>
    </source>
</evidence>
<evidence type="ECO:0000313" key="1">
    <source>
        <dbReference type="EMBL" id="AOW01171.1"/>
    </source>
</evidence>
<gene>
    <name evidence="1" type="ORF">YALI1_B04947g</name>
</gene>
<dbReference type="Proteomes" id="UP000182444">
    <property type="component" value="Chromosome 1B"/>
</dbReference>
<dbReference type="VEuPathDB" id="FungiDB:YALI1_B04947g"/>
<dbReference type="AlphaFoldDB" id="A0A1D8N6B2"/>
<dbReference type="GeneID" id="94582626"/>
<accession>A0A1D8N6B2</accession>
<dbReference type="RefSeq" id="XP_068138067.1">
    <property type="nucleotide sequence ID" value="XM_068281966.1"/>
</dbReference>
<organism evidence="1 2">
    <name type="scientific">Yarrowia lipolytica</name>
    <name type="common">Candida lipolytica</name>
    <dbReference type="NCBI Taxonomy" id="4952"/>
    <lineage>
        <taxon>Eukaryota</taxon>
        <taxon>Fungi</taxon>
        <taxon>Dikarya</taxon>
        <taxon>Ascomycota</taxon>
        <taxon>Saccharomycotina</taxon>
        <taxon>Dipodascomycetes</taxon>
        <taxon>Dipodascales</taxon>
        <taxon>Dipodascales incertae sedis</taxon>
        <taxon>Yarrowia</taxon>
    </lineage>
</organism>
<proteinExistence type="predicted"/>
<dbReference type="EMBL" id="CP017554">
    <property type="protein sequence ID" value="AOW01171.1"/>
    <property type="molecule type" value="Genomic_DNA"/>
</dbReference>
<protein>
    <submittedName>
        <fullName evidence="1">Uncharacterized protein</fullName>
    </submittedName>
</protein>